<dbReference type="RefSeq" id="WP_233203009.1">
    <property type="nucleotide sequence ID" value="NZ_CP062178.1"/>
</dbReference>
<dbReference type="AlphaFoldDB" id="A0A2P5KEU3"/>
<evidence type="ECO:0000313" key="2">
    <source>
        <dbReference type="EMBL" id="PPB85226.1"/>
    </source>
</evidence>
<dbReference type="PANTHER" id="PTHR48207">
    <property type="entry name" value="SUCCINATE--HYDROXYMETHYLGLUTARATE COA-TRANSFERASE"/>
    <property type="match status" value="1"/>
</dbReference>
<dbReference type="PANTHER" id="PTHR48207:SF3">
    <property type="entry name" value="SUCCINATE--HYDROXYMETHYLGLUTARATE COA-TRANSFERASE"/>
    <property type="match status" value="1"/>
</dbReference>
<dbReference type="InterPro" id="IPR003673">
    <property type="entry name" value="CoA-Trfase_fam_III"/>
</dbReference>
<dbReference type="InterPro" id="IPR050483">
    <property type="entry name" value="CoA-transferase_III_domain"/>
</dbReference>
<keyword evidence="3" id="KW-1185">Reference proteome</keyword>
<proteinExistence type="predicted"/>
<keyword evidence="1 2" id="KW-0808">Transferase</keyword>
<dbReference type="Gene3D" id="3.40.50.10540">
    <property type="entry name" value="Crotonobetainyl-coa:carnitine coa-transferase, domain 1"/>
    <property type="match status" value="1"/>
</dbReference>
<reference evidence="2 3" key="1">
    <citation type="submission" date="2018-01" db="EMBL/GenBank/DDBJ databases">
        <title>Genomic Encyclopedia of Type Strains, Phase III (KMG-III): the genomes of soil and plant-associated and newly described type strains.</title>
        <authorList>
            <person name="Whitman W."/>
        </authorList>
    </citation>
    <scope>NUCLEOTIDE SEQUENCE [LARGE SCALE GENOMIC DNA]</scope>
    <source>
        <strain evidence="2 3">HKI456</strain>
    </source>
</reference>
<accession>A0A2P5KEU3</accession>
<dbReference type="GO" id="GO:0008410">
    <property type="term" value="F:CoA-transferase activity"/>
    <property type="evidence" value="ECO:0007669"/>
    <property type="project" value="TreeGrafter"/>
</dbReference>
<name>A0A2P5KEU3_9BURK</name>
<dbReference type="SUPFAM" id="SSF89796">
    <property type="entry name" value="CoA-transferase family III (CaiB/BaiF)"/>
    <property type="match status" value="1"/>
</dbReference>
<comment type="caution">
    <text evidence="2">The sequence shown here is derived from an EMBL/GenBank/DDBJ whole genome shotgun (WGS) entry which is preliminary data.</text>
</comment>
<dbReference type="InterPro" id="IPR023606">
    <property type="entry name" value="CoA-Trfase_III_dom_1_sf"/>
</dbReference>
<gene>
    <name evidence="2" type="ORF">B0O95_101320</name>
</gene>
<dbReference type="Pfam" id="PF02515">
    <property type="entry name" value="CoA_transf_3"/>
    <property type="match status" value="1"/>
</dbReference>
<sequence length="107" mass="11350">MGALTHLRVLDLTRVALESAGVPCGPINDLQQVFDDPPGIAQGLRVGLPHPSDGTAMLVANPVKMRATPPQARLAPPTLGQHTDEVLAEWLGYNAATLAALREQRVI</sequence>
<protein>
    <submittedName>
        <fullName evidence="2">CoA transferase family III</fullName>
    </submittedName>
</protein>
<organism evidence="2 3">
    <name type="scientific">Mycetohabitans endofungorum</name>
    <dbReference type="NCBI Taxonomy" id="417203"/>
    <lineage>
        <taxon>Bacteria</taxon>
        <taxon>Pseudomonadati</taxon>
        <taxon>Pseudomonadota</taxon>
        <taxon>Betaproteobacteria</taxon>
        <taxon>Burkholderiales</taxon>
        <taxon>Burkholderiaceae</taxon>
        <taxon>Mycetohabitans</taxon>
    </lineage>
</organism>
<dbReference type="Proteomes" id="UP000243096">
    <property type="component" value="Unassembled WGS sequence"/>
</dbReference>
<evidence type="ECO:0000313" key="3">
    <source>
        <dbReference type="Proteomes" id="UP000243096"/>
    </source>
</evidence>
<dbReference type="EMBL" id="PRDW01000001">
    <property type="protein sequence ID" value="PPB85226.1"/>
    <property type="molecule type" value="Genomic_DNA"/>
</dbReference>
<evidence type="ECO:0000256" key="1">
    <source>
        <dbReference type="ARBA" id="ARBA00022679"/>
    </source>
</evidence>